<reference evidence="2" key="1">
    <citation type="submission" date="2022-05" db="EMBL/GenBank/DDBJ databases">
        <title>An RpoN-dependent PEP-CTERM gene is involved in floc formation of an Aquincola tertiaricarbonis strain.</title>
        <authorList>
            <person name="Qiu D."/>
            <person name="Xia M."/>
        </authorList>
    </citation>
    <scope>NUCLEOTIDE SEQUENCE</scope>
    <source>
        <strain evidence="2">RN12</strain>
    </source>
</reference>
<dbReference type="RefSeq" id="WP_250197675.1">
    <property type="nucleotide sequence ID" value="NZ_CP097636.1"/>
</dbReference>
<feature type="transmembrane region" description="Helical" evidence="1">
    <location>
        <begin position="6"/>
        <end position="32"/>
    </location>
</feature>
<evidence type="ECO:0000256" key="1">
    <source>
        <dbReference type="SAM" id="Phobius"/>
    </source>
</evidence>
<keyword evidence="1" id="KW-0472">Membrane</keyword>
<sequence>MDFLDAFWQVMNLFAPALGVGLIAAGAAKLLWRRELGRVSYLRLALWAFAAGAVVLLGGLLLLGQDGRMVTYGTMVLACALALWWAGFLRPAR</sequence>
<name>A0ABY4SC19_AQUTE</name>
<keyword evidence="1" id="KW-1133">Transmembrane helix</keyword>
<proteinExistence type="predicted"/>
<organism evidence="2 3">
    <name type="scientific">Aquincola tertiaricarbonis</name>
    <dbReference type="NCBI Taxonomy" id="391953"/>
    <lineage>
        <taxon>Bacteria</taxon>
        <taxon>Pseudomonadati</taxon>
        <taxon>Pseudomonadota</taxon>
        <taxon>Betaproteobacteria</taxon>
        <taxon>Burkholderiales</taxon>
        <taxon>Sphaerotilaceae</taxon>
        <taxon>Aquincola</taxon>
    </lineage>
</organism>
<gene>
    <name evidence="2" type="ORF">MW290_28190</name>
</gene>
<evidence type="ECO:0000313" key="2">
    <source>
        <dbReference type="EMBL" id="URI09447.1"/>
    </source>
</evidence>
<dbReference type="EMBL" id="CP097636">
    <property type="protein sequence ID" value="URI09447.1"/>
    <property type="molecule type" value="Genomic_DNA"/>
</dbReference>
<dbReference type="Proteomes" id="UP001056201">
    <property type="component" value="Chromosome 2"/>
</dbReference>
<feature type="transmembrane region" description="Helical" evidence="1">
    <location>
        <begin position="44"/>
        <end position="63"/>
    </location>
</feature>
<accession>A0ABY4SC19</accession>
<keyword evidence="1" id="KW-0812">Transmembrane</keyword>
<protein>
    <submittedName>
        <fullName evidence="2">Uncharacterized protein</fullName>
    </submittedName>
</protein>
<evidence type="ECO:0000313" key="3">
    <source>
        <dbReference type="Proteomes" id="UP001056201"/>
    </source>
</evidence>
<feature type="transmembrane region" description="Helical" evidence="1">
    <location>
        <begin position="69"/>
        <end position="89"/>
    </location>
</feature>
<keyword evidence="3" id="KW-1185">Reference proteome</keyword>